<feature type="compositionally biased region" description="Low complexity" evidence="1">
    <location>
        <begin position="458"/>
        <end position="473"/>
    </location>
</feature>
<evidence type="ECO:0000256" key="2">
    <source>
        <dbReference type="SAM" id="Phobius"/>
    </source>
</evidence>
<dbReference type="InterPro" id="IPR001917">
    <property type="entry name" value="Aminotrans_II_pyridoxalP_BS"/>
</dbReference>
<gene>
    <name evidence="5" type="ORF">AK88_04271</name>
</gene>
<organism evidence="5 6">
    <name type="scientific">Plasmodium fragile</name>
    <dbReference type="NCBI Taxonomy" id="5857"/>
    <lineage>
        <taxon>Eukaryota</taxon>
        <taxon>Sar</taxon>
        <taxon>Alveolata</taxon>
        <taxon>Apicomplexa</taxon>
        <taxon>Aconoidasida</taxon>
        <taxon>Haemosporida</taxon>
        <taxon>Plasmodiidae</taxon>
        <taxon>Plasmodium</taxon>
        <taxon>Plasmodium (Plasmodium)</taxon>
    </lineage>
</organism>
<keyword evidence="2" id="KW-1133">Transmembrane helix</keyword>
<dbReference type="InterPro" id="IPR024290">
    <property type="entry name" value="SICA_extracell_a"/>
</dbReference>
<feature type="transmembrane region" description="Helical" evidence="2">
    <location>
        <begin position="552"/>
        <end position="574"/>
    </location>
</feature>
<dbReference type="VEuPathDB" id="PlasmoDB:AK88_04271"/>
<keyword evidence="2" id="KW-0812">Transmembrane</keyword>
<feature type="compositionally biased region" description="Polar residues" evidence="1">
    <location>
        <begin position="309"/>
        <end position="325"/>
    </location>
</feature>
<proteinExistence type="predicted"/>
<feature type="compositionally biased region" description="Basic and acidic residues" evidence="1">
    <location>
        <begin position="299"/>
        <end position="308"/>
    </location>
</feature>
<feature type="domain" description="Schizont-infected cell agglutination C-terminal" evidence="3">
    <location>
        <begin position="570"/>
        <end position="671"/>
    </location>
</feature>
<dbReference type="GeneID" id="24269585"/>
<dbReference type="PROSITE" id="PS00599">
    <property type="entry name" value="AA_TRANSFER_CLASS_2"/>
    <property type="match status" value="1"/>
</dbReference>
<feature type="region of interest" description="Disordered" evidence="1">
    <location>
        <begin position="254"/>
        <end position="492"/>
    </location>
</feature>
<dbReference type="GO" id="GO:0016740">
    <property type="term" value="F:transferase activity"/>
    <property type="evidence" value="ECO:0007669"/>
    <property type="project" value="InterPro"/>
</dbReference>
<feature type="region of interest" description="Disordered" evidence="1">
    <location>
        <begin position="684"/>
        <end position="725"/>
    </location>
</feature>
<feature type="region of interest" description="Disordered" evidence="1">
    <location>
        <begin position="507"/>
        <end position="536"/>
    </location>
</feature>
<feature type="compositionally biased region" description="Polar residues" evidence="1">
    <location>
        <begin position="407"/>
        <end position="418"/>
    </location>
</feature>
<feature type="compositionally biased region" description="Gly residues" evidence="1">
    <location>
        <begin position="474"/>
        <end position="492"/>
    </location>
</feature>
<feature type="domain" description="Schizont-infected cell agglutination extracellular alpha" evidence="4">
    <location>
        <begin position="5"/>
        <end position="147"/>
    </location>
</feature>
<feature type="compositionally biased region" description="Polar residues" evidence="1">
    <location>
        <begin position="388"/>
        <end position="398"/>
    </location>
</feature>
<protein>
    <recommendedName>
        <fullName evidence="7">Schizont-infected cell agglutination extracellular alpha domain-containing protein</fullName>
    </recommendedName>
</protein>
<feature type="compositionally biased region" description="Pro residues" evidence="1">
    <location>
        <begin position="360"/>
        <end position="369"/>
    </location>
</feature>
<dbReference type="OrthoDB" id="376328at2759"/>
<keyword evidence="2" id="KW-0472">Membrane</keyword>
<dbReference type="Proteomes" id="UP000054561">
    <property type="component" value="Unassembled WGS sequence"/>
</dbReference>
<evidence type="ECO:0000259" key="3">
    <source>
        <dbReference type="Pfam" id="PF12879"/>
    </source>
</evidence>
<name>A0A0D9QGC0_PLAFR</name>
<dbReference type="Pfam" id="PF12887">
    <property type="entry name" value="SICA_alpha"/>
    <property type="match status" value="1"/>
</dbReference>
<dbReference type="InterPro" id="IPR024288">
    <property type="entry name" value="SICA_C"/>
</dbReference>
<dbReference type="AlphaFoldDB" id="A0A0D9QGC0"/>
<evidence type="ECO:0008006" key="7">
    <source>
        <dbReference type="Google" id="ProtNLM"/>
    </source>
</evidence>
<dbReference type="EMBL" id="KQ001702">
    <property type="protein sequence ID" value="KJP86080.1"/>
    <property type="molecule type" value="Genomic_DNA"/>
</dbReference>
<dbReference type="Pfam" id="PF12879">
    <property type="entry name" value="SICA_C"/>
    <property type="match status" value="1"/>
</dbReference>
<keyword evidence="6" id="KW-1185">Reference proteome</keyword>
<evidence type="ECO:0000313" key="5">
    <source>
        <dbReference type="EMBL" id="KJP86080.1"/>
    </source>
</evidence>
<evidence type="ECO:0000313" key="6">
    <source>
        <dbReference type="Proteomes" id="UP000054561"/>
    </source>
</evidence>
<sequence>MLWADIKQLFTQLTDTLSDKTPMERAVCAALYGKAMKFALQRMICGYIVNIFVYMDGTAEVVTGVTTLNAEQKSWRDYFKCVVGNVTLIKLFEKNCAATDIINQVSRKMSTISKALAGHSNSQQCQGLDYDSLRIGTKFVAGTMGEWINKWSITSRGALSGSKAQTSCAAPTSITKARATTDSEDAHVVTLFQDGTAREVAGLIQKKATITAHHRQRIMQAAKDKGTAKGVLHDVMREIERNANGHGEDIQVQDHSDSIHATGTPPQGPTEKKVPVPPPKKPEVPPVKVPEQPKVTSADSKDENKKADTPSSPSSAGRNDSTAGTDGQPHVPASPVLPQAPSGSGAGSTEQGPGQGPGPGQQPPQPPPQATKDAGPREQGDKRGKCSRQATVLTSENSGWGLKGAKSSITISIAPSSEDNGDCKKQPEDPQEGNAVVDGGNDDPPPLNPPKPKPDPNPDQSGSSGGISESGSAAAGGGAGGSGGGGGIGGSGQFELDLAPKALDVGGAAGGFAPPTPGETVSGSSTDKHGPGDVSQAVPDLTGTVLTATTPILFFLASVIVALLGYSLWKYFAFLGQKRRRTYRTVRDVPSPPLDEEILQHLQRGDLPPADYGYTMVTQPASTSGRGRPPRVHKRTIIELHLEVLNECAATEWENVKDDYLQLLVEQFMAGNTTCTSSSDVCTPDDGFATQDSTTNADSRTRDTPTYSDEPDACPRNDEDPDPWSSMEHIELDAAQNAHSNPEHAPSECTQWINWIDRNKHIR</sequence>
<evidence type="ECO:0000256" key="1">
    <source>
        <dbReference type="SAM" id="MobiDB-lite"/>
    </source>
</evidence>
<feature type="compositionally biased region" description="Pro residues" evidence="1">
    <location>
        <begin position="275"/>
        <end position="288"/>
    </location>
</feature>
<feature type="compositionally biased region" description="Basic and acidic residues" evidence="1">
    <location>
        <begin position="374"/>
        <end position="384"/>
    </location>
</feature>
<reference evidence="5 6" key="1">
    <citation type="submission" date="2014-03" db="EMBL/GenBank/DDBJ databases">
        <title>The Genome Sequence of Plasmodium fragile nilgiri.</title>
        <authorList>
            <consortium name="The Broad Institute Genomics Platform"/>
            <consortium name="The Broad Institute Genome Sequencing Center for Infectious Disease"/>
            <person name="Neafsey D."/>
            <person name="Duraisingh M."/>
            <person name="Young S.K."/>
            <person name="Zeng Q."/>
            <person name="Gargeya S."/>
            <person name="Abouelleil A."/>
            <person name="Alvarado L."/>
            <person name="Chapman S.B."/>
            <person name="Gainer-Dewar J."/>
            <person name="Goldberg J."/>
            <person name="Griggs A."/>
            <person name="Gujja S."/>
            <person name="Hansen M."/>
            <person name="Howarth C."/>
            <person name="Imamovic A."/>
            <person name="Larimer J."/>
            <person name="Pearson M."/>
            <person name="Poon T.W."/>
            <person name="Priest M."/>
            <person name="Roberts A."/>
            <person name="Saif S."/>
            <person name="Shea T."/>
            <person name="Sykes S."/>
            <person name="Wortman J."/>
            <person name="Nusbaum C."/>
            <person name="Birren B."/>
        </authorList>
    </citation>
    <scope>NUCLEOTIDE SEQUENCE [LARGE SCALE GENOMIC DNA]</scope>
    <source>
        <strain evidence="6">nilgiri</strain>
    </source>
</reference>
<feature type="compositionally biased region" description="Pro residues" evidence="1">
    <location>
        <begin position="443"/>
        <end position="457"/>
    </location>
</feature>
<dbReference type="RefSeq" id="XP_012337304.1">
    <property type="nucleotide sequence ID" value="XM_012481881.1"/>
</dbReference>
<evidence type="ECO:0000259" key="4">
    <source>
        <dbReference type="Pfam" id="PF12887"/>
    </source>
</evidence>
<accession>A0A0D9QGC0</accession>